<keyword evidence="5" id="KW-1185">Reference proteome</keyword>
<dbReference type="HAMAP" id="MF_00632">
    <property type="entry name" value="UPF0234"/>
    <property type="match status" value="1"/>
</dbReference>
<gene>
    <name evidence="4" type="ORF">LS72_006165</name>
</gene>
<sequence length="167" mass="19103">MAAKEHSFDISAKIEMQELKNALEQAKKEINNRFDFKDDKTKELHLNEKTKVLSILAISENKAKTIKDILDSKLIKRNLSLKVLKETSKENASGGNTKITYQINDILDDKSIKTLTNAIKNQKFKVQTQIQGSEIRIKSKDIDELQKVITHLKTLELEIALCFNNFS</sequence>
<dbReference type="Gene3D" id="3.30.70.990">
    <property type="entry name" value="YajQ-like, domain 2"/>
    <property type="match status" value="1"/>
</dbReference>
<name>A0A4U8UD18_9HELI</name>
<proteinExistence type="inferred from homology"/>
<protein>
    <recommendedName>
        <fullName evidence="3">Nucleotide-binding protein LS72_006165</fullName>
    </recommendedName>
</protein>
<keyword evidence="1 3" id="KW-0547">Nucleotide-binding</keyword>
<dbReference type="InterPro" id="IPR035570">
    <property type="entry name" value="UPF0234_N"/>
</dbReference>
<evidence type="ECO:0000256" key="2">
    <source>
        <dbReference type="ARBA" id="ARBA00093450"/>
    </source>
</evidence>
<dbReference type="NCBIfam" id="NF003819">
    <property type="entry name" value="PRK05412.1"/>
    <property type="match status" value="1"/>
</dbReference>
<dbReference type="EMBL" id="JRPC02000014">
    <property type="protein sequence ID" value="TLE15664.1"/>
    <property type="molecule type" value="Genomic_DNA"/>
</dbReference>
<dbReference type="SUPFAM" id="SSF89963">
    <property type="entry name" value="YajQ-like"/>
    <property type="match status" value="2"/>
</dbReference>
<dbReference type="AlphaFoldDB" id="A0A4U8UD18"/>
<dbReference type="GO" id="GO:0000166">
    <property type="term" value="F:nucleotide binding"/>
    <property type="evidence" value="ECO:0007669"/>
    <property type="project" value="UniProtKB-UniRule"/>
</dbReference>
<evidence type="ECO:0000256" key="1">
    <source>
        <dbReference type="ARBA" id="ARBA00022741"/>
    </source>
</evidence>
<dbReference type="GO" id="GO:0005829">
    <property type="term" value="C:cytosol"/>
    <property type="evidence" value="ECO:0007669"/>
    <property type="project" value="TreeGrafter"/>
</dbReference>
<evidence type="ECO:0000256" key="3">
    <source>
        <dbReference type="HAMAP-Rule" id="MF_00632"/>
    </source>
</evidence>
<evidence type="ECO:0000313" key="5">
    <source>
        <dbReference type="Proteomes" id="UP000029920"/>
    </source>
</evidence>
<comment type="similarity">
    <text evidence="2 3">Belongs to the YajQ family.</text>
</comment>
<dbReference type="InterPro" id="IPR007551">
    <property type="entry name" value="YajQ/Smlt4090-like"/>
</dbReference>
<dbReference type="InterPro" id="IPR036183">
    <property type="entry name" value="YajQ-like_sf"/>
</dbReference>
<dbReference type="Pfam" id="PF04461">
    <property type="entry name" value="YajQ"/>
    <property type="match status" value="1"/>
</dbReference>
<comment type="caution">
    <text evidence="4">The sequence shown here is derived from an EMBL/GenBank/DDBJ whole genome shotgun (WGS) entry which is preliminary data.</text>
</comment>
<dbReference type="RefSeq" id="WP_034553558.1">
    <property type="nucleotide sequence ID" value="NZ_JRPC02000014.1"/>
</dbReference>
<dbReference type="Proteomes" id="UP000029920">
    <property type="component" value="Unassembled WGS sequence"/>
</dbReference>
<dbReference type="PANTHER" id="PTHR30476">
    <property type="entry name" value="UPF0234 PROTEIN YAJQ"/>
    <property type="match status" value="1"/>
</dbReference>
<dbReference type="PANTHER" id="PTHR30476:SF0">
    <property type="entry name" value="UPF0234 PROTEIN YAJQ"/>
    <property type="match status" value="1"/>
</dbReference>
<evidence type="ECO:0000313" key="4">
    <source>
        <dbReference type="EMBL" id="TLE15664.1"/>
    </source>
</evidence>
<accession>A0A4U8UD18</accession>
<comment type="function">
    <text evidence="3">Nucleotide-binding protein.</text>
</comment>
<organism evidence="4 5">
    <name type="scientific">Helicobacter apodemus</name>
    <dbReference type="NCBI Taxonomy" id="135569"/>
    <lineage>
        <taxon>Bacteria</taxon>
        <taxon>Pseudomonadati</taxon>
        <taxon>Campylobacterota</taxon>
        <taxon>Epsilonproteobacteria</taxon>
        <taxon>Campylobacterales</taxon>
        <taxon>Helicobacteraceae</taxon>
        <taxon>Helicobacter</taxon>
    </lineage>
</organism>
<reference evidence="4 5" key="1">
    <citation type="journal article" date="2014" name="Genome Announc.">
        <title>Draft genome sequences of eight enterohepatic helicobacter species isolated from both laboratory and wild rodents.</title>
        <authorList>
            <person name="Sheh A."/>
            <person name="Shen Z."/>
            <person name="Fox J.G."/>
        </authorList>
    </citation>
    <scope>NUCLEOTIDE SEQUENCE [LARGE SCALE GENOMIC DNA]</scope>
    <source>
        <strain evidence="4 5">MIT-03-7007</strain>
    </source>
</reference>
<dbReference type="Gene3D" id="3.30.70.860">
    <property type="match status" value="1"/>
</dbReference>
<dbReference type="InterPro" id="IPR035571">
    <property type="entry name" value="UPF0234-like_C"/>
</dbReference>